<dbReference type="GO" id="GO:0043565">
    <property type="term" value="F:sequence-specific DNA binding"/>
    <property type="evidence" value="ECO:0007669"/>
    <property type="project" value="InterPro"/>
</dbReference>
<keyword evidence="1 2" id="KW-0238">DNA-binding</keyword>
<feature type="domain" description="Fork-head" evidence="4">
    <location>
        <begin position="13"/>
        <end position="114"/>
    </location>
</feature>
<protein>
    <recommendedName>
        <fullName evidence="4">Fork-head domain-containing protein</fullName>
    </recommendedName>
</protein>
<feature type="region of interest" description="Disordered" evidence="3">
    <location>
        <begin position="116"/>
        <end position="138"/>
    </location>
</feature>
<evidence type="ECO:0000259" key="4">
    <source>
        <dbReference type="PROSITE" id="PS50039"/>
    </source>
</evidence>
<dbReference type="PROSITE" id="PS50039">
    <property type="entry name" value="FORK_HEAD_3"/>
    <property type="match status" value="1"/>
</dbReference>
<dbReference type="AlphaFoldDB" id="A0AAF0F753"/>
<sequence>MSPPPSRVSGQNTIRLNWAEMICYTISESPGGRLVIQDLFEGMCHKFPDIREWAAGKDWEARVKNRIKSTLSIKGNLFVKVPRPSNASGKGSWWTLSAEAQGAYRQGRVAEAVRGQNTSNNSSSLGSVGTHGKHYGQSHRMSPVAIGPNSGREQPMQVTHNGQMGYPQPTTPSLERASTLPVSFDYDQTSPVMTDKLTSSSYPGGHSMQSIDAVVSPVLSNTTTGYAPMNSAVSDGSMSQTTIGSPGTPVSLYANSPAMAGMQPSSYPLSYGQGMGPMNAAQNLPFTSNPQAPMGHTISQPIPFLSHGQDMQLPLNLLNDHSAQQFGSDVSQSVDDSAFANMLGRSLQDQRPLYPNSNGMQGVDTQDRRSMSAFSSPNSFVDNMNPGMDSGIPALSLQALANLDARTLSSTLGSLSNESMFDLNKSQPSSATSLNFPGMQGQGLMYGNTEDNLPMLPQL</sequence>
<dbReference type="Pfam" id="PF00250">
    <property type="entry name" value="Forkhead"/>
    <property type="match status" value="1"/>
</dbReference>
<dbReference type="GO" id="GO:0003700">
    <property type="term" value="F:DNA-binding transcription factor activity"/>
    <property type="evidence" value="ECO:0007669"/>
    <property type="project" value="InterPro"/>
</dbReference>
<evidence type="ECO:0000313" key="6">
    <source>
        <dbReference type="Proteomes" id="UP001217754"/>
    </source>
</evidence>
<dbReference type="GeneID" id="85226299"/>
<dbReference type="SUPFAM" id="SSF46785">
    <property type="entry name" value="Winged helix' DNA-binding domain"/>
    <property type="match status" value="1"/>
</dbReference>
<dbReference type="InterPro" id="IPR001766">
    <property type="entry name" value="Fork_head_dom"/>
</dbReference>
<accession>A0AAF0F753</accession>
<proteinExistence type="predicted"/>
<dbReference type="GO" id="GO:0005634">
    <property type="term" value="C:nucleus"/>
    <property type="evidence" value="ECO:0007669"/>
    <property type="project" value="UniProtKB-SubCell"/>
</dbReference>
<dbReference type="InterPro" id="IPR036388">
    <property type="entry name" value="WH-like_DNA-bd_sf"/>
</dbReference>
<organism evidence="5 6">
    <name type="scientific">Malassezia japonica</name>
    <dbReference type="NCBI Taxonomy" id="223818"/>
    <lineage>
        <taxon>Eukaryota</taxon>
        <taxon>Fungi</taxon>
        <taxon>Dikarya</taxon>
        <taxon>Basidiomycota</taxon>
        <taxon>Ustilaginomycotina</taxon>
        <taxon>Malasseziomycetes</taxon>
        <taxon>Malasseziales</taxon>
        <taxon>Malasseziaceae</taxon>
        <taxon>Malassezia</taxon>
    </lineage>
</organism>
<dbReference type="InterPro" id="IPR036390">
    <property type="entry name" value="WH_DNA-bd_sf"/>
</dbReference>
<comment type="subcellular location">
    <subcellularLocation>
        <location evidence="2">Nucleus</location>
    </subcellularLocation>
</comment>
<dbReference type="Proteomes" id="UP001217754">
    <property type="component" value="Chromosome 4"/>
</dbReference>
<evidence type="ECO:0000256" key="1">
    <source>
        <dbReference type="ARBA" id="ARBA00023125"/>
    </source>
</evidence>
<gene>
    <name evidence="5" type="ORF">MJAP1_002648</name>
</gene>
<evidence type="ECO:0000313" key="5">
    <source>
        <dbReference type="EMBL" id="WFD39668.1"/>
    </source>
</evidence>
<dbReference type="SMART" id="SM00339">
    <property type="entry name" value="FH"/>
    <property type="match status" value="1"/>
</dbReference>
<evidence type="ECO:0000256" key="2">
    <source>
        <dbReference type="PROSITE-ProRule" id="PRU00089"/>
    </source>
</evidence>
<reference evidence="5" key="1">
    <citation type="submission" date="2023-03" db="EMBL/GenBank/DDBJ databases">
        <title>Mating type loci evolution in Malassezia.</title>
        <authorList>
            <person name="Coelho M.A."/>
        </authorList>
    </citation>
    <scope>NUCLEOTIDE SEQUENCE</scope>
    <source>
        <strain evidence="5">CBS 9431</strain>
    </source>
</reference>
<evidence type="ECO:0000256" key="3">
    <source>
        <dbReference type="SAM" id="MobiDB-lite"/>
    </source>
</evidence>
<feature type="compositionally biased region" description="Polar residues" evidence="3">
    <location>
        <begin position="116"/>
        <end position="127"/>
    </location>
</feature>
<dbReference type="RefSeq" id="XP_060122565.1">
    <property type="nucleotide sequence ID" value="XM_060266582.1"/>
</dbReference>
<feature type="DNA-binding region" description="Fork-head" evidence="2">
    <location>
        <begin position="13"/>
        <end position="114"/>
    </location>
</feature>
<keyword evidence="6" id="KW-1185">Reference proteome</keyword>
<name>A0AAF0F753_9BASI</name>
<dbReference type="Gene3D" id="1.10.10.10">
    <property type="entry name" value="Winged helix-like DNA-binding domain superfamily/Winged helix DNA-binding domain"/>
    <property type="match status" value="1"/>
</dbReference>
<dbReference type="EMBL" id="CP119961">
    <property type="protein sequence ID" value="WFD39668.1"/>
    <property type="molecule type" value="Genomic_DNA"/>
</dbReference>
<keyword evidence="2" id="KW-0539">Nucleus</keyword>